<evidence type="ECO:0000313" key="3">
    <source>
        <dbReference type="EMBL" id="MBC3790514.1"/>
    </source>
</evidence>
<proteinExistence type="predicted"/>
<evidence type="ECO:0000313" key="4">
    <source>
        <dbReference type="Proteomes" id="UP000700732"/>
    </source>
</evidence>
<protein>
    <recommendedName>
        <fullName evidence="2">DUF3108 domain-containing protein</fullName>
    </recommendedName>
</protein>
<keyword evidence="1" id="KW-0732">Signal</keyword>
<feature type="signal peptide" evidence="1">
    <location>
        <begin position="1"/>
        <end position="20"/>
    </location>
</feature>
<feature type="chain" id="PRO_5045440213" description="DUF3108 domain-containing protein" evidence="1">
    <location>
        <begin position="21"/>
        <end position="232"/>
    </location>
</feature>
<reference evidence="3 4" key="1">
    <citation type="submission" date="2019-06" db="EMBL/GenBank/DDBJ databases">
        <title>Spirosoma utsteinense sp. nov. isolated from Antarctic ice-free soils.</title>
        <authorList>
            <person name="Tahon G."/>
        </authorList>
    </citation>
    <scope>NUCLEOTIDE SEQUENCE [LARGE SCALE GENOMIC DNA]</scope>
    <source>
        <strain evidence="3 4">LMG 31447</strain>
    </source>
</reference>
<sequence>MKKVLTLLLISLYAGIPGHAQECMGMTLKTGMSFEMTNFNPKDKPTGKMAYQVTKVGKEGASTVVDITVQMQDDKGKQQPPYSVRYTCNGNELVADLSGMMQAMQTSMKDMEVRMKSNKLIYPGKLSVGQTLVDGELEADMSSKGNTMMQMSMKMTNRKVDSKETVTTPAGTFDTYKVSSDMNVENRVMGMPIRSTMHTVSYRADNQLLDIKSETYNKNGKLMGYSLLSKAN</sequence>
<organism evidence="3 4">
    <name type="scientific">Spirosoma utsteinense</name>
    <dbReference type="NCBI Taxonomy" id="2585773"/>
    <lineage>
        <taxon>Bacteria</taxon>
        <taxon>Pseudomonadati</taxon>
        <taxon>Bacteroidota</taxon>
        <taxon>Cytophagia</taxon>
        <taxon>Cytophagales</taxon>
        <taxon>Cytophagaceae</taxon>
        <taxon>Spirosoma</taxon>
    </lineage>
</organism>
<dbReference type="Proteomes" id="UP000700732">
    <property type="component" value="Unassembled WGS sequence"/>
</dbReference>
<dbReference type="InterPro" id="IPR049279">
    <property type="entry name" value="DUF3108-like"/>
</dbReference>
<accession>A0ABR6W1N5</accession>
<dbReference type="RefSeq" id="WP_186736336.1">
    <property type="nucleotide sequence ID" value="NZ_VFIA01000004.1"/>
</dbReference>
<name>A0ABR6W1N5_9BACT</name>
<comment type="caution">
    <text evidence="3">The sequence shown here is derived from an EMBL/GenBank/DDBJ whole genome shotgun (WGS) entry which is preliminary data.</text>
</comment>
<dbReference type="Gene3D" id="2.40.360.20">
    <property type="match status" value="1"/>
</dbReference>
<evidence type="ECO:0000256" key="1">
    <source>
        <dbReference type="SAM" id="SignalP"/>
    </source>
</evidence>
<dbReference type="Pfam" id="PF21347">
    <property type="entry name" value="DUF3108_like"/>
    <property type="match status" value="1"/>
</dbReference>
<gene>
    <name evidence="3" type="ORF">FH603_1004</name>
</gene>
<feature type="domain" description="DUF3108" evidence="2">
    <location>
        <begin position="29"/>
        <end position="228"/>
    </location>
</feature>
<dbReference type="EMBL" id="VFIA01000004">
    <property type="protein sequence ID" value="MBC3790514.1"/>
    <property type="molecule type" value="Genomic_DNA"/>
</dbReference>
<evidence type="ECO:0000259" key="2">
    <source>
        <dbReference type="Pfam" id="PF21347"/>
    </source>
</evidence>
<keyword evidence="4" id="KW-1185">Reference proteome</keyword>